<keyword evidence="3" id="KW-1185">Reference proteome</keyword>
<dbReference type="EMBL" id="KV424065">
    <property type="protein sequence ID" value="KZT52477.1"/>
    <property type="molecule type" value="Genomic_DNA"/>
</dbReference>
<dbReference type="AlphaFoldDB" id="A0A165DBU9"/>
<evidence type="ECO:0000313" key="3">
    <source>
        <dbReference type="Proteomes" id="UP000076842"/>
    </source>
</evidence>
<feature type="region of interest" description="Disordered" evidence="1">
    <location>
        <begin position="84"/>
        <end position="196"/>
    </location>
</feature>
<feature type="compositionally biased region" description="Low complexity" evidence="1">
    <location>
        <begin position="96"/>
        <end position="117"/>
    </location>
</feature>
<proteinExistence type="predicted"/>
<feature type="compositionally biased region" description="Basic residues" evidence="1">
    <location>
        <begin position="118"/>
        <end position="130"/>
    </location>
</feature>
<feature type="compositionally biased region" description="Polar residues" evidence="1">
    <location>
        <begin position="84"/>
        <end position="95"/>
    </location>
</feature>
<feature type="compositionally biased region" description="Low complexity" evidence="1">
    <location>
        <begin position="131"/>
        <end position="158"/>
    </location>
</feature>
<gene>
    <name evidence="2" type="ORF">CALCODRAFT_89101</name>
</gene>
<accession>A0A165DBU9</accession>
<protein>
    <submittedName>
        <fullName evidence="2">Uncharacterized protein</fullName>
    </submittedName>
</protein>
<dbReference type="InParanoid" id="A0A165DBU9"/>
<evidence type="ECO:0000256" key="1">
    <source>
        <dbReference type="SAM" id="MobiDB-lite"/>
    </source>
</evidence>
<feature type="compositionally biased region" description="Low complexity" evidence="1">
    <location>
        <begin position="168"/>
        <end position="184"/>
    </location>
</feature>
<sequence>MRGNQHAVFAFQRLERLRNGVPTQARPFRRRHARVKDTRAQDASRRALHPFLLTLLRTTTLRARLPFTHTKCYSKCLPKSPLISRTRTATPSLRSTLPSPRTRARARPSSPLTMTWMMKRKKKRRRRRMRTTSWSRRNLSTPRRSSPSLAAARRWTTPPRRRSRRPALRPSPRLPLTRRTSTWATRRRTSERARPRGARLWRDVSVTHICAICICMRRRRPSCLS</sequence>
<reference evidence="2 3" key="1">
    <citation type="journal article" date="2016" name="Mol. Biol. Evol.">
        <title>Comparative Genomics of Early-Diverging Mushroom-Forming Fungi Provides Insights into the Origins of Lignocellulose Decay Capabilities.</title>
        <authorList>
            <person name="Nagy L.G."/>
            <person name="Riley R."/>
            <person name="Tritt A."/>
            <person name="Adam C."/>
            <person name="Daum C."/>
            <person name="Floudas D."/>
            <person name="Sun H."/>
            <person name="Yadav J.S."/>
            <person name="Pangilinan J."/>
            <person name="Larsson K.H."/>
            <person name="Matsuura K."/>
            <person name="Barry K."/>
            <person name="Labutti K."/>
            <person name="Kuo R."/>
            <person name="Ohm R.A."/>
            <person name="Bhattacharya S.S."/>
            <person name="Shirouzu T."/>
            <person name="Yoshinaga Y."/>
            <person name="Martin F.M."/>
            <person name="Grigoriev I.V."/>
            <person name="Hibbett D.S."/>
        </authorList>
    </citation>
    <scope>NUCLEOTIDE SEQUENCE [LARGE SCALE GENOMIC DNA]</scope>
    <source>
        <strain evidence="2 3">HHB12733</strain>
    </source>
</reference>
<dbReference type="Proteomes" id="UP000076842">
    <property type="component" value="Unassembled WGS sequence"/>
</dbReference>
<organism evidence="2 3">
    <name type="scientific">Calocera cornea HHB12733</name>
    <dbReference type="NCBI Taxonomy" id="1353952"/>
    <lineage>
        <taxon>Eukaryota</taxon>
        <taxon>Fungi</taxon>
        <taxon>Dikarya</taxon>
        <taxon>Basidiomycota</taxon>
        <taxon>Agaricomycotina</taxon>
        <taxon>Dacrymycetes</taxon>
        <taxon>Dacrymycetales</taxon>
        <taxon>Dacrymycetaceae</taxon>
        <taxon>Calocera</taxon>
    </lineage>
</organism>
<evidence type="ECO:0000313" key="2">
    <source>
        <dbReference type="EMBL" id="KZT52477.1"/>
    </source>
</evidence>
<name>A0A165DBU9_9BASI</name>